<accession>X0V7T5</accession>
<proteinExistence type="predicted"/>
<name>X0V7T5_9ZZZZ</name>
<reference evidence="1" key="1">
    <citation type="journal article" date="2014" name="Front. Microbiol.">
        <title>High frequency of phylogenetically diverse reductive dehalogenase-homologous genes in deep subseafloor sedimentary metagenomes.</title>
        <authorList>
            <person name="Kawai M."/>
            <person name="Futagami T."/>
            <person name="Toyoda A."/>
            <person name="Takaki Y."/>
            <person name="Nishi S."/>
            <person name="Hori S."/>
            <person name="Arai W."/>
            <person name="Tsubouchi T."/>
            <person name="Morono Y."/>
            <person name="Uchiyama I."/>
            <person name="Ito T."/>
            <person name="Fujiyama A."/>
            <person name="Inagaki F."/>
            <person name="Takami H."/>
        </authorList>
    </citation>
    <scope>NUCLEOTIDE SEQUENCE</scope>
    <source>
        <strain evidence="1">Expedition CK06-06</strain>
    </source>
</reference>
<protein>
    <submittedName>
        <fullName evidence="1">Uncharacterized protein</fullName>
    </submittedName>
</protein>
<organism evidence="1">
    <name type="scientific">marine sediment metagenome</name>
    <dbReference type="NCBI Taxonomy" id="412755"/>
    <lineage>
        <taxon>unclassified sequences</taxon>
        <taxon>metagenomes</taxon>
        <taxon>ecological metagenomes</taxon>
    </lineage>
</organism>
<gene>
    <name evidence="1" type="ORF">S01H1_33113</name>
</gene>
<comment type="caution">
    <text evidence="1">The sequence shown here is derived from an EMBL/GenBank/DDBJ whole genome shotgun (WGS) entry which is preliminary data.</text>
</comment>
<evidence type="ECO:0000313" key="1">
    <source>
        <dbReference type="EMBL" id="GAG08528.1"/>
    </source>
</evidence>
<feature type="non-terminal residue" evidence="1">
    <location>
        <position position="1"/>
    </location>
</feature>
<dbReference type="EMBL" id="BARS01020543">
    <property type="protein sequence ID" value="GAG08528.1"/>
    <property type="molecule type" value="Genomic_DNA"/>
</dbReference>
<sequence>TINHIVIHAGSFKVHGAAQATVGVEGIFITLDYVHTAEREGFATQFIPFRWDSDTDIEFTIDWLCDVDATGGAVTWGVEYLAIKDNETVDGTEIAVIQAFTGAGAGLMQRSTFTTKILKANLEADDIMGIRIYRDHDHAGDTLAQTARFLAIHMHFIRNKIGGPI</sequence>
<dbReference type="AlphaFoldDB" id="X0V7T5"/>